<dbReference type="SUPFAM" id="SSF56529">
    <property type="entry name" value="FAH"/>
    <property type="match status" value="1"/>
</dbReference>
<sequence length="259" mass="28465">MTNLVEEVVEKILRAYDTMESIPFIRDQYNIDEETGYEIQDALIKKLCEKQNAQVAGYKISMTSPETQAIAGVNEPAYGTLLTTNLVKSGETVSFSDLFAPLIETEIMFILQDDLTPDASADEVLQKSKIAAGIEIPDARYIDWFPNFKLADLLSDNTATGLIVVSDPIEPLTYEQLSDVQMELFLDGEKIADGISSAVLGNPVDAVIWLNQKLVKHGKQLKKGMVISSGTFISPPVAKEGTYTVTYSNIGKAEVTFVK</sequence>
<gene>
    <name evidence="1" type="ORF">GW534_10630</name>
</gene>
<name>A0ABX0A6L6_9BACI</name>
<proteinExistence type="predicted"/>
<organism evidence="1 2">
    <name type="scientific">Pallidibacillus pasinlerensis</name>
    <dbReference type="NCBI Taxonomy" id="2703818"/>
    <lineage>
        <taxon>Bacteria</taxon>
        <taxon>Bacillati</taxon>
        <taxon>Bacillota</taxon>
        <taxon>Bacilli</taxon>
        <taxon>Bacillales</taxon>
        <taxon>Bacillaceae</taxon>
        <taxon>Pallidibacillus</taxon>
    </lineage>
</organism>
<comment type="caution">
    <text evidence="1">The sequence shown here is derived from an EMBL/GenBank/DDBJ whole genome shotgun (WGS) entry which is preliminary data.</text>
</comment>
<evidence type="ECO:0000313" key="1">
    <source>
        <dbReference type="EMBL" id="NCU18171.1"/>
    </source>
</evidence>
<dbReference type="EMBL" id="JAACYS010000048">
    <property type="protein sequence ID" value="NCU18171.1"/>
    <property type="molecule type" value="Genomic_DNA"/>
</dbReference>
<protein>
    <submittedName>
        <fullName evidence="1">2-keto-4-pentenoate hydratase</fullName>
    </submittedName>
</protein>
<dbReference type="InterPro" id="IPR050772">
    <property type="entry name" value="Hydratase-Decarb/MhpD_sf"/>
</dbReference>
<dbReference type="Proteomes" id="UP000743899">
    <property type="component" value="Unassembled WGS sequence"/>
</dbReference>
<keyword evidence="2" id="KW-1185">Reference proteome</keyword>
<dbReference type="PANTHER" id="PTHR30143:SF0">
    <property type="entry name" value="2-KETO-4-PENTENOATE HYDRATASE"/>
    <property type="match status" value="1"/>
</dbReference>
<accession>A0ABX0A6L6</accession>
<reference evidence="1 2" key="1">
    <citation type="submission" date="2020-01" db="EMBL/GenBank/DDBJ databases">
        <title>A novel Bacillus sp. from Pasinler.</title>
        <authorList>
            <person name="Adiguzel A."/>
            <person name="Ay H."/>
            <person name="Baltaci M.O."/>
        </authorList>
    </citation>
    <scope>NUCLEOTIDE SEQUENCE [LARGE SCALE GENOMIC DNA]</scope>
    <source>
        <strain evidence="1 2">P1</strain>
    </source>
</reference>
<dbReference type="Gene3D" id="3.90.850.10">
    <property type="entry name" value="Fumarylacetoacetase-like, C-terminal domain"/>
    <property type="match status" value="1"/>
</dbReference>
<dbReference type="PANTHER" id="PTHR30143">
    <property type="entry name" value="ACID HYDRATASE"/>
    <property type="match status" value="1"/>
</dbReference>
<dbReference type="RefSeq" id="WP_161921000.1">
    <property type="nucleotide sequence ID" value="NZ_JAACYS010000048.1"/>
</dbReference>
<dbReference type="InterPro" id="IPR036663">
    <property type="entry name" value="Fumarylacetoacetase_C_sf"/>
</dbReference>
<evidence type="ECO:0000313" key="2">
    <source>
        <dbReference type="Proteomes" id="UP000743899"/>
    </source>
</evidence>